<dbReference type="EMBL" id="JBGMEL010000032">
    <property type="protein sequence ID" value="MFA0792596.1"/>
    <property type="molecule type" value="Genomic_DNA"/>
</dbReference>
<protein>
    <submittedName>
        <fullName evidence="1">Uncharacterized protein</fullName>
    </submittedName>
</protein>
<name>A0ABV4NUK0_9GAMM</name>
<organism evidence="1 2">
    <name type="scientific">Microbulbifer echini</name>
    <dbReference type="NCBI Taxonomy" id="1529067"/>
    <lineage>
        <taxon>Bacteria</taxon>
        <taxon>Pseudomonadati</taxon>
        <taxon>Pseudomonadota</taxon>
        <taxon>Gammaproteobacteria</taxon>
        <taxon>Cellvibrionales</taxon>
        <taxon>Microbulbiferaceae</taxon>
        <taxon>Microbulbifer</taxon>
    </lineage>
</organism>
<gene>
    <name evidence="1" type="ORF">ACCI51_18835</name>
</gene>
<dbReference type="RefSeq" id="WP_299589096.1">
    <property type="nucleotide sequence ID" value="NZ_JBGMEL010000032.1"/>
</dbReference>
<keyword evidence="2" id="KW-1185">Reference proteome</keyword>
<comment type="caution">
    <text evidence="1">The sequence shown here is derived from an EMBL/GenBank/DDBJ whole genome shotgun (WGS) entry which is preliminary data.</text>
</comment>
<reference evidence="1 2" key="1">
    <citation type="submission" date="2024-08" db="EMBL/GenBank/DDBJ databases">
        <authorList>
            <person name="Ishaq N."/>
        </authorList>
    </citation>
    <scope>NUCLEOTIDE SEQUENCE [LARGE SCALE GENOMIC DNA]</scope>
    <source>
        <strain evidence="1 2">JCM 30400</strain>
    </source>
</reference>
<sequence>MRFKPIVLCSFVEGSLGSPKKQMLEQVIRRAYQDHLDQSVSPRVVWLEIPVNQAFLEGKPSSVATLMAPVPDGTMNRLRHPFLYKLLEQWCITAETNKNEVVITAPDQSLSKEFLSANRKRMPPLRQIGYIAKTLMRLVTSRCASGHFKTQINL</sequence>
<dbReference type="Proteomes" id="UP001569414">
    <property type="component" value="Unassembled WGS sequence"/>
</dbReference>
<proteinExistence type="predicted"/>
<accession>A0ABV4NUK0</accession>
<evidence type="ECO:0000313" key="2">
    <source>
        <dbReference type="Proteomes" id="UP001569414"/>
    </source>
</evidence>
<evidence type="ECO:0000313" key="1">
    <source>
        <dbReference type="EMBL" id="MFA0792596.1"/>
    </source>
</evidence>